<sequence length="60" mass="6532">MGAFFGDLTLLAIFIIGSTAFLGMISFGIGRIFKGKKGDESFLKSTDLQGGWISVDRRRS</sequence>
<keyword evidence="1" id="KW-0472">Membrane</keyword>
<protein>
    <submittedName>
        <fullName evidence="2">Uncharacterized protein</fullName>
    </submittedName>
</protein>
<organism evidence="2 3">
    <name type="scientific">Bacillus taeanensis</name>
    <dbReference type="NCBI Taxonomy" id="273032"/>
    <lineage>
        <taxon>Bacteria</taxon>
        <taxon>Bacillati</taxon>
        <taxon>Bacillota</taxon>
        <taxon>Bacilli</taxon>
        <taxon>Bacillales</taxon>
        <taxon>Bacillaceae</taxon>
        <taxon>Bacillus</taxon>
    </lineage>
</organism>
<dbReference type="EMBL" id="QOCW01000007">
    <property type="protein sequence ID" value="RBW69939.1"/>
    <property type="molecule type" value="Genomic_DNA"/>
</dbReference>
<feature type="transmembrane region" description="Helical" evidence="1">
    <location>
        <begin position="12"/>
        <end position="33"/>
    </location>
</feature>
<dbReference type="RefSeq" id="WP_113805687.1">
    <property type="nucleotide sequence ID" value="NZ_QOCW01000007.1"/>
</dbReference>
<proteinExistence type="predicted"/>
<name>A0A366XYV7_9BACI</name>
<accession>A0A366XYV7</accession>
<gene>
    <name evidence="2" type="ORF">DS031_08765</name>
</gene>
<dbReference type="Proteomes" id="UP000253314">
    <property type="component" value="Unassembled WGS sequence"/>
</dbReference>
<evidence type="ECO:0000313" key="2">
    <source>
        <dbReference type="EMBL" id="RBW69939.1"/>
    </source>
</evidence>
<keyword evidence="1" id="KW-0812">Transmembrane</keyword>
<evidence type="ECO:0000256" key="1">
    <source>
        <dbReference type="SAM" id="Phobius"/>
    </source>
</evidence>
<evidence type="ECO:0000313" key="3">
    <source>
        <dbReference type="Proteomes" id="UP000253314"/>
    </source>
</evidence>
<reference evidence="2 3" key="1">
    <citation type="submission" date="2018-07" db="EMBL/GenBank/DDBJ databases">
        <title>Lottiidibacillus patelloidae gen. nov., sp. nov., isolated from the intestinal tract of a marine limpet and the reclassification of B. taeanensis BH030017T, B. algicola KMM 3737T and B. hwajinpoensis SW-72T as genus Lottiidibacillus.</title>
        <authorList>
            <person name="Liu R."/>
            <person name="Huang Z."/>
        </authorList>
    </citation>
    <scope>NUCLEOTIDE SEQUENCE [LARGE SCALE GENOMIC DNA]</scope>
    <source>
        <strain evidence="2 3">BH030017</strain>
    </source>
</reference>
<comment type="caution">
    <text evidence="2">The sequence shown here is derived from an EMBL/GenBank/DDBJ whole genome shotgun (WGS) entry which is preliminary data.</text>
</comment>
<keyword evidence="3" id="KW-1185">Reference proteome</keyword>
<dbReference type="AlphaFoldDB" id="A0A366XYV7"/>
<keyword evidence="1" id="KW-1133">Transmembrane helix</keyword>